<dbReference type="EMBL" id="CP093347">
    <property type="protein sequence ID" value="WOG99919.1"/>
    <property type="molecule type" value="Genomic_DNA"/>
</dbReference>
<keyword evidence="6" id="KW-0378">Hydrolase</keyword>
<sequence length="349" mass="38657">MSGHPPNAVDGTIDMSAAISDVEEILGYKFIDKSLLEKALTHPSYVNAESYQRLEFVGDAVLGLAITNFAFLTYPDLDAGDLSVVKAANISTEKLARVAIRHQLYKYVRHNSAALTHKVKEFLDVVQQEDVIVVHGGTMKAPKVLADIVESVIAAVYLDQKFDSKAMWVVVRGLLEPLITPDMLQQQPQPISMLFEMCQKDGLQVDIKPWRENNKNIASVYIDGNFIASASSDQKENAKLQAAKAALEILAHCNDKMDICANVNENSEVEAAAKKKLHEVCARKKWSKPCYSIVNEVGPAHARKFVCSVSFETADGLEYVEGVEKLRVKEAEGYAASLMLQNLRKKNYI</sequence>
<accession>A0A164XUP8</accession>
<reference evidence="9" key="2">
    <citation type="submission" date="2022-03" db="EMBL/GenBank/DDBJ databases">
        <title>Draft title - Genomic analysis of global carrot germplasm unveils the trajectory of domestication and the origin of high carotenoid orange carrot.</title>
        <authorList>
            <person name="Iorizzo M."/>
            <person name="Ellison S."/>
            <person name="Senalik D."/>
            <person name="Macko-Podgorni A."/>
            <person name="Grzebelus D."/>
            <person name="Bostan H."/>
            <person name="Rolling W."/>
            <person name="Curaba J."/>
            <person name="Simon P."/>
        </authorList>
    </citation>
    <scope>NUCLEOTIDE SEQUENCE</scope>
    <source>
        <tissue evidence="9">Leaf</tissue>
    </source>
</reference>
<evidence type="ECO:0000256" key="4">
    <source>
        <dbReference type="ARBA" id="ARBA00022723"/>
    </source>
</evidence>
<evidence type="ECO:0000256" key="5">
    <source>
        <dbReference type="ARBA" id="ARBA00022759"/>
    </source>
</evidence>
<dbReference type="PANTHER" id="PTHR14950:SF49">
    <property type="entry name" value="RIBONUCLEASE 3-LIKE PROTEIN 2-RELATED"/>
    <property type="match status" value="1"/>
</dbReference>
<dbReference type="AlphaFoldDB" id="A0A164XUP8"/>
<organism evidence="9 10">
    <name type="scientific">Daucus carota subsp. sativus</name>
    <name type="common">Carrot</name>
    <dbReference type="NCBI Taxonomy" id="79200"/>
    <lineage>
        <taxon>Eukaryota</taxon>
        <taxon>Viridiplantae</taxon>
        <taxon>Streptophyta</taxon>
        <taxon>Embryophyta</taxon>
        <taxon>Tracheophyta</taxon>
        <taxon>Spermatophyta</taxon>
        <taxon>Magnoliopsida</taxon>
        <taxon>eudicotyledons</taxon>
        <taxon>Gunneridae</taxon>
        <taxon>Pentapetalae</taxon>
        <taxon>asterids</taxon>
        <taxon>campanulids</taxon>
        <taxon>Apiales</taxon>
        <taxon>Apiaceae</taxon>
        <taxon>Apioideae</taxon>
        <taxon>Scandiceae</taxon>
        <taxon>Daucinae</taxon>
        <taxon>Daucus</taxon>
        <taxon>Daucus sect. Daucus</taxon>
    </lineage>
</organism>
<dbReference type="GO" id="GO:0030422">
    <property type="term" value="P:siRNA processing"/>
    <property type="evidence" value="ECO:0007669"/>
    <property type="project" value="TreeGrafter"/>
</dbReference>
<name>A0A164XUP8_DAUCS</name>
<keyword evidence="5" id="KW-0255">Endonuclease</keyword>
<dbReference type="GO" id="GO:0046872">
    <property type="term" value="F:metal ion binding"/>
    <property type="evidence" value="ECO:0007669"/>
    <property type="project" value="UniProtKB-KW"/>
</dbReference>
<dbReference type="SMART" id="SM00535">
    <property type="entry name" value="RIBOc"/>
    <property type="match status" value="1"/>
</dbReference>
<proteinExistence type="predicted"/>
<gene>
    <name evidence="9" type="ORF">DCAR_0519275</name>
</gene>
<evidence type="ECO:0000256" key="3">
    <source>
        <dbReference type="ARBA" id="ARBA00022722"/>
    </source>
</evidence>
<dbReference type="PROSITE" id="PS00517">
    <property type="entry name" value="RNASE_3_1"/>
    <property type="match status" value="1"/>
</dbReference>
<dbReference type="Pfam" id="PF00636">
    <property type="entry name" value="Ribonuclease_3"/>
    <property type="match status" value="1"/>
</dbReference>
<dbReference type="InterPro" id="IPR000999">
    <property type="entry name" value="RNase_III_dom"/>
</dbReference>
<evidence type="ECO:0000256" key="6">
    <source>
        <dbReference type="ARBA" id="ARBA00022801"/>
    </source>
</evidence>
<dbReference type="CDD" id="cd00593">
    <property type="entry name" value="RIBOc"/>
    <property type="match status" value="1"/>
</dbReference>
<dbReference type="PROSITE" id="PS50137">
    <property type="entry name" value="DS_RBD"/>
    <property type="match status" value="2"/>
</dbReference>
<dbReference type="Gene3D" id="3.30.160.20">
    <property type="match status" value="2"/>
</dbReference>
<dbReference type="Pfam" id="PF00035">
    <property type="entry name" value="dsrm"/>
    <property type="match status" value="2"/>
</dbReference>
<evidence type="ECO:0000256" key="2">
    <source>
        <dbReference type="ARBA" id="ARBA00001946"/>
    </source>
</evidence>
<evidence type="ECO:0000256" key="1">
    <source>
        <dbReference type="ARBA" id="ARBA00001936"/>
    </source>
</evidence>
<dbReference type="PANTHER" id="PTHR14950">
    <property type="entry name" value="DICER-RELATED"/>
    <property type="match status" value="1"/>
</dbReference>
<keyword evidence="4" id="KW-0479">Metal-binding</keyword>
<dbReference type="InterPro" id="IPR014720">
    <property type="entry name" value="dsRBD_dom"/>
</dbReference>
<dbReference type="GO" id="GO:0005634">
    <property type="term" value="C:nucleus"/>
    <property type="evidence" value="ECO:0007669"/>
    <property type="project" value="TreeGrafter"/>
</dbReference>
<dbReference type="Gramene" id="KZM93605">
    <property type="protein sequence ID" value="KZM93605"/>
    <property type="gene ID" value="DCAR_016850"/>
</dbReference>
<dbReference type="OMA" id="YIDIRFD"/>
<keyword evidence="7" id="KW-0460">Magnesium</keyword>
<evidence type="ECO:0000313" key="9">
    <source>
        <dbReference type="EMBL" id="WOG99919.1"/>
    </source>
</evidence>
<comment type="cofactor">
    <cofactor evidence="1">
        <name>Mn(2+)</name>
        <dbReference type="ChEBI" id="CHEBI:29035"/>
    </cofactor>
</comment>
<dbReference type="GO" id="GO:0005737">
    <property type="term" value="C:cytoplasm"/>
    <property type="evidence" value="ECO:0007669"/>
    <property type="project" value="TreeGrafter"/>
</dbReference>
<keyword evidence="8" id="KW-0694">RNA-binding</keyword>
<dbReference type="FunFam" id="1.10.1520.10:FF:000004">
    <property type="entry name" value="Endoribonuclease dicer-like 1"/>
    <property type="match status" value="1"/>
</dbReference>
<dbReference type="OrthoDB" id="416741at2759"/>
<keyword evidence="3" id="KW-0540">Nuclease</keyword>
<reference evidence="9" key="1">
    <citation type="journal article" date="2016" name="Nat. Genet.">
        <title>A high-quality carrot genome assembly provides new insights into carotenoid accumulation and asterid genome evolution.</title>
        <authorList>
            <person name="Iorizzo M."/>
            <person name="Ellison S."/>
            <person name="Senalik D."/>
            <person name="Zeng P."/>
            <person name="Satapoomin P."/>
            <person name="Huang J."/>
            <person name="Bowman M."/>
            <person name="Iovene M."/>
            <person name="Sanseverino W."/>
            <person name="Cavagnaro P."/>
            <person name="Yildiz M."/>
            <person name="Macko-Podgorni A."/>
            <person name="Moranska E."/>
            <person name="Grzebelus E."/>
            <person name="Grzebelus D."/>
            <person name="Ashrafi H."/>
            <person name="Zheng Z."/>
            <person name="Cheng S."/>
            <person name="Spooner D."/>
            <person name="Van Deynze A."/>
            <person name="Simon P."/>
        </authorList>
    </citation>
    <scope>NUCLEOTIDE SEQUENCE</scope>
    <source>
        <tissue evidence="9">Leaf</tissue>
    </source>
</reference>
<dbReference type="KEGG" id="dcr:108220317"/>
<dbReference type="Proteomes" id="UP000077755">
    <property type="component" value="Chromosome 5"/>
</dbReference>
<protein>
    <submittedName>
        <fullName evidence="9">Uncharacterized protein</fullName>
    </submittedName>
</protein>
<evidence type="ECO:0000256" key="8">
    <source>
        <dbReference type="ARBA" id="ARBA00022884"/>
    </source>
</evidence>
<dbReference type="SMART" id="SM00358">
    <property type="entry name" value="DSRM"/>
    <property type="match status" value="2"/>
</dbReference>
<dbReference type="Gene3D" id="1.10.1520.10">
    <property type="entry name" value="Ribonuclease III domain"/>
    <property type="match status" value="1"/>
</dbReference>
<comment type="cofactor">
    <cofactor evidence="2">
        <name>Mg(2+)</name>
        <dbReference type="ChEBI" id="CHEBI:18420"/>
    </cofactor>
</comment>
<evidence type="ECO:0000256" key="7">
    <source>
        <dbReference type="ARBA" id="ARBA00022842"/>
    </source>
</evidence>
<dbReference type="PROSITE" id="PS50142">
    <property type="entry name" value="RNASE_3_2"/>
    <property type="match status" value="1"/>
</dbReference>
<keyword evidence="10" id="KW-1185">Reference proteome</keyword>
<dbReference type="SUPFAM" id="SSF69065">
    <property type="entry name" value="RNase III domain-like"/>
    <property type="match status" value="1"/>
</dbReference>
<dbReference type="GO" id="GO:0003723">
    <property type="term" value="F:RNA binding"/>
    <property type="evidence" value="ECO:0007669"/>
    <property type="project" value="UniProtKB-UniRule"/>
</dbReference>
<dbReference type="InterPro" id="IPR036389">
    <property type="entry name" value="RNase_III_sf"/>
</dbReference>
<dbReference type="GO" id="GO:0004525">
    <property type="term" value="F:ribonuclease III activity"/>
    <property type="evidence" value="ECO:0007669"/>
    <property type="project" value="InterPro"/>
</dbReference>
<evidence type="ECO:0000313" key="10">
    <source>
        <dbReference type="Proteomes" id="UP000077755"/>
    </source>
</evidence>
<dbReference type="SUPFAM" id="SSF54768">
    <property type="entry name" value="dsRNA-binding domain-like"/>
    <property type="match status" value="2"/>
</dbReference>